<dbReference type="InterPro" id="IPR023214">
    <property type="entry name" value="HAD_sf"/>
</dbReference>
<evidence type="ECO:0000259" key="11">
    <source>
        <dbReference type="PROSITE" id="PS50846"/>
    </source>
</evidence>
<feature type="transmembrane region" description="Helical" evidence="9">
    <location>
        <begin position="1122"/>
        <end position="1146"/>
    </location>
</feature>
<evidence type="ECO:0000256" key="1">
    <source>
        <dbReference type="ARBA" id="ARBA00004166"/>
    </source>
</evidence>
<comment type="caution">
    <text evidence="12">The sequence shown here is derived from an EMBL/GenBank/DDBJ whole genome shotgun (WGS) entry which is preliminary data.</text>
</comment>
<feature type="transmembrane region" description="Helical" evidence="9">
    <location>
        <begin position="775"/>
        <end position="800"/>
    </location>
</feature>
<dbReference type="Pfam" id="PF00702">
    <property type="entry name" value="Hydrolase"/>
    <property type="match status" value="1"/>
</dbReference>
<evidence type="ECO:0000256" key="2">
    <source>
        <dbReference type="ARBA" id="ARBA00006024"/>
    </source>
</evidence>
<evidence type="ECO:0000256" key="3">
    <source>
        <dbReference type="ARBA" id="ARBA00012517"/>
    </source>
</evidence>
<dbReference type="PANTHER" id="PTHR48085">
    <property type="entry name" value="CADMIUM/ZINC-TRANSPORTING ATPASE HMA2-RELATED"/>
    <property type="match status" value="1"/>
</dbReference>
<keyword evidence="8 9" id="KW-0472">Membrane</keyword>
<dbReference type="NCBIfam" id="TIGR01494">
    <property type="entry name" value="ATPase_P-type"/>
    <property type="match status" value="1"/>
</dbReference>
<dbReference type="PROSITE" id="PS00154">
    <property type="entry name" value="ATPASE_E1_E2"/>
    <property type="match status" value="1"/>
</dbReference>
<name>A0ABN8M0P5_9CNID</name>
<evidence type="ECO:0000256" key="6">
    <source>
        <dbReference type="ARBA" id="ARBA00022840"/>
    </source>
</evidence>
<keyword evidence="13" id="KW-1185">Reference proteome</keyword>
<evidence type="ECO:0000313" key="13">
    <source>
        <dbReference type="Proteomes" id="UP001159427"/>
    </source>
</evidence>
<feature type="domain" description="HMA" evidence="11">
    <location>
        <begin position="423"/>
        <end position="489"/>
    </location>
</feature>
<sequence>MCQEYHCDCCSDDFPEVSCECDACYHGDQDFEDYDRLLQTNNLSEKSLLAMNYRGSSVTCECDEYYHGDQDFEDDDRLLQTNNISEKLLSTLNYRGSGPDTCASERCCVVKKDLCDKEKTTTCSSSCTKEPFEEERKTGCESNCCSANDKKGTKPALLTDNTIRQQASPPLQSDCCSPSHAQKSSGGDDIEGPTSSTDAACCKTSQSSCQNCCSPNKSQGVTCGEASNPGDPARRLVTEDKCCTSKPCSGDGCESRNIARVATNSSCNDGCCARKPLNEGTCQSSKTPAFSLSEDKCCESISCSESTRLSRSSDPVIWLSAEEKCCGSKPCGKCKSRSVRSVVLGSLPENMCCESKCCSGSPSEALVDECCKFRLLVEDCRFKSVSRVSMTDCSGFYPSTPPSSPPPPNKSGNSEKKPMLRQRTTKLRVQNICCAMEIKLVQDSLEPLEGVSSIAVNVIGRVVYVHHDPEVTSATELITTLNRMHLGASIMETGSHNADKKNEGLPHSLSLFLVYLLVQSILMMIGVVAFFVKADWYQWVAIAEIVFGIPPVLKKASVSIKTLTLDINILILIAIAGTLAIQEWLEGAAVVYVFSFAEALQEVCMYKVQRTISGLMLKAPQVAILAATGECVPVESVTIGTAIAIRPGELIPLDGVVVKGRAAVDESSVSGESVPLEKTVGSKVSSGTVNQNGYLEVETTSDSTSSTVSKVAQLVQEAQTGSARTEIAINRFAKYYTPAVVIVAALVVIIPAILGAAGVGTYLQEIKEWGRRALVLLVIACPCALVMSTPIAVVCGITAAARKGALIKGGVHLETLARLQVLAFDKTGTLTEGKFQVVDIECSFGVHERATLRLAAALESKSSHPLAAAIVNEFAGCVAEMIKSQNATLPEVSRFELHEGQGISGTVDGQLVQIGNYEFLNHVTGKRPNKQMEDKYITWCNESKTVIFVCLNGKLAMMVALADTIRPNSLDTLGWLRKLRVQSAMITGDNSRTAMAVKSKLGLDECVADMKPQNKLSWVKDRQDGTKFADGEMFPSGTRRKRFASRSCSRRRFNISASRDSANKRIVGMVGDGVNDGPALAAANVGIAMGAGGTALAVEAADVALMSNNLAKIPELVELGRFCRWVVAENIAFSVVLKLVIVIAALAGKAALWMAVLADVLGLLFVILNGLRPLSWKADKKHDHKNTDIELAFVKNTREIYSYETCV</sequence>
<dbReference type="InterPro" id="IPR018303">
    <property type="entry name" value="ATPase_P-typ_P_site"/>
</dbReference>
<protein>
    <recommendedName>
        <fullName evidence="3">P-type Cu(+) transporter</fullName>
        <ecNumber evidence="3">7.2.2.8</ecNumber>
    </recommendedName>
</protein>
<dbReference type="Pfam" id="PF00122">
    <property type="entry name" value="E1-E2_ATPase"/>
    <property type="match status" value="1"/>
</dbReference>
<dbReference type="InterPro" id="IPR051014">
    <property type="entry name" value="Cation_Transport_ATPase_IB"/>
</dbReference>
<feature type="transmembrane region" description="Helical" evidence="9">
    <location>
        <begin position="739"/>
        <end position="763"/>
    </location>
</feature>
<organism evidence="12 13">
    <name type="scientific">Porites evermanni</name>
    <dbReference type="NCBI Taxonomy" id="104178"/>
    <lineage>
        <taxon>Eukaryota</taxon>
        <taxon>Metazoa</taxon>
        <taxon>Cnidaria</taxon>
        <taxon>Anthozoa</taxon>
        <taxon>Hexacorallia</taxon>
        <taxon>Scleractinia</taxon>
        <taxon>Fungiina</taxon>
        <taxon>Poritidae</taxon>
        <taxon>Porites</taxon>
    </lineage>
</organism>
<evidence type="ECO:0000256" key="5">
    <source>
        <dbReference type="ARBA" id="ARBA00022741"/>
    </source>
</evidence>
<dbReference type="InterPro" id="IPR023298">
    <property type="entry name" value="ATPase_P-typ_TM_dom_sf"/>
</dbReference>
<dbReference type="Gene3D" id="3.40.1110.10">
    <property type="entry name" value="Calcium-transporting ATPase, cytoplasmic domain N"/>
    <property type="match status" value="1"/>
</dbReference>
<feature type="transmembrane region" description="Helical" evidence="9">
    <location>
        <begin position="509"/>
        <end position="530"/>
    </location>
</feature>
<dbReference type="SUPFAM" id="SSF55008">
    <property type="entry name" value="HMA, heavy metal-associated domain"/>
    <property type="match status" value="1"/>
</dbReference>
<dbReference type="InterPro" id="IPR027256">
    <property type="entry name" value="P-typ_ATPase_IB"/>
</dbReference>
<evidence type="ECO:0000256" key="10">
    <source>
        <dbReference type="SAM" id="MobiDB-lite"/>
    </source>
</evidence>
<proteinExistence type="inferred from homology"/>
<keyword evidence="9" id="KW-0479">Metal-binding</keyword>
<dbReference type="InterPro" id="IPR023299">
    <property type="entry name" value="ATPase_P-typ_cyto_dom_N"/>
</dbReference>
<dbReference type="SUPFAM" id="SSF56784">
    <property type="entry name" value="HAD-like"/>
    <property type="match status" value="1"/>
</dbReference>
<dbReference type="EMBL" id="CALNXI010000243">
    <property type="protein sequence ID" value="CAH3023016.1"/>
    <property type="molecule type" value="Genomic_DNA"/>
</dbReference>
<feature type="region of interest" description="Disordered" evidence="10">
    <location>
        <begin position="397"/>
        <end position="420"/>
    </location>
</feature>
<keyword evidence="7 9" id="KW-1133">Transmembrane helix</keyword>
<keyword evidence="5 9" id="KW-0547">Nucleotide-binding</keyword>
<dbReference type="SUPFAM" id="SSF81665">
    <property type="entry name" value="Calcium ATPase, transmembrane domain M"/>
    <property type="match status" value="1"/>
</dbReference>
<dbReference type="Gene3D" id="2.70.150.10">
    <property type="entry name" value="Calcium-transporting ATPase, cytoplasmic transduction domain A"/>
    <property type="match status" value="1"/>
</dbReference>
<feature type="region of interest" description="Disordered" evidence="10">
    <location>
        <begin position="167"/>
        <end position="192"/>
    </location>
</feature>
<dbReference type="InterPro" id="IPR036412">
    <property type="entry name" value="HAD-like_sf"/>
</dbReference>
<dbReference type="PANTHER" id="PTHR48085:SF5">
    <property type="entry name" value="CADMIUM_ZINC-TRANSPORTING ATPASE HMA4-RELATED"/>
    <property type="match status" value="1"/>
</dbReference>
<comment type="subcellular location">
    <subcellularLocation>
        <location evidence="1">Golgi apparatus</location>
        <location evidence="1">trans-Golgi network membrane</location>
        <topology evidence="1">Multi-pass membrane protein</topology>
    </subcellularLocation>
    <subcellularLocation>
        <location evidence="9">Membrane</location>
    </subcellularLocation>
</comment>
<dbReference type="InterPro" id="IPR006121">
    <property type="entry name" value="HMA_dom"/>
</dbReference>
<comment type="similarity">
    <text evidence="2 9">Belongs to the cation transport ATPase (P-type) (TC 3.A.3) family. Type IB subfamily.</text>
</comment>
<feature type="compositionally biased region" description="Pro residues" evidence="10">
    <location>
        <begin position="399"/>
        <end position="409"/>
    </location>
</feature>
<evidence type="ECO:0000256" key="8">
    <source>
        <dbReference type="ARBA" id="ARBA00023136"/>
    </source>
</evidence>
<dbReference type="NCBIfam" id="TIGR01525">
    <property type="entry name" value="ATPase-IB_hvy"/>
    <property type="match status" value="1"/>
</dbReference>
<dbReference type="InterPro" id="IPR036163">
    <property type="entry name" value="HMA_dom_sf"/>
</dbReference>
<feature type="compositionally biased region" description="Polar residues" evidence="10">
    <location>
        <begin position="167"/>
        <end position="185"/>
    </location>
</feature>
<dbReference type="PRINTS" id="PR00119">
    <property type="entry name" value="CATATPASE"/>
</dbReference>
<dbReference type="InterPro" id="IPR059000">
    <property type="entry name" value="ATPase_P-type_domA"/>
</dbReference>
<dbReference type="InterPro" id="IPR001757">
    <property type="entry name" value="P_typ_ATPase"/>
</dbReference>
<gene>
    <name evidence="12" type="ORF">PEVE_00017772</name>
</gene>
<dbReference type="SUPFAM" id="SSF81653">
    <property type="entry name" value="Calcium ATPase, transduction domain A"/>
    <property type="match status" value="1"/>
</dbReference>
<dbReference type="Gene3D" id="3.40.50.1000">
    <property type="entry name" value="HAD superfamily/HAD-like"/>
    <property type="match status" value="1"/>
</dbReference>
<evidence type="ECO:0000256" key="7">
    <source>
        <dbReference type="ARBA" id="ARBA00022989"/>
    </source>
</evidence>
<evidence type="ECO:0000256" key="9">
    <source>
        <dbReference type="RuleBase" id="RU362081"/>
    </source>
</evidence>
<dbReference type="InterPro" id="IPR008250">
    <property type="entry name" value="ATPase_P-typ_transduc_dom_A_sf"/>
</dbReference>
<keyword evidence="4 9" id="KW-0812">Transmembrane</keyword>
<reference evidence="12 13" key="1">
    <citation type="submission" date="2022-05" db="EMBL/GenBank/DDBJ databases">
        <authorList>
            <consortium name="Genoscope - CEA"/>
            <person name="William W."/>
        </authorList>
    </citation>
    <scope>NUCLEOTIDE SEQUENCE [LARGE SCALE GENOMIC DNA]</scope>
</reference>
<dbReference type="PROSITE" id="PS50846">
    <property type="entry name" value="HMA_2"/>
    <property type="match status" value="1"/>
</dbReference>
<keyword evidence="6 9" id="KW-0067">ATP-binding</keyword>
<evidence type="ECO:0000256" key="4">
    <source>
        <dbReference type="ARBA" id="ARBA00022692"/>
    </source>
</evidence>
<feature type="transmembrane region" description="Helical" evidence="9">
    <location>
        <begin position="1152"/>
        <end position="1171"/>
    </location>
</feature>
<dbReference type="CDD" id="cd00371">
    <property type="entry name" value="HMA"/>
    <property type="match status" value="1"/>
</dbReference>
<dbReference type="Proteomes" id="UP001159427">
    <property type="component" value="Unassembled WGS sequence"/>
</dbReference>
<dbReference type="EC" id="7.2.2.8" evidence="3"/>
<dbReference type="Gene3D" id="3.30.70.100">
    <property type="match status" value="1"/>
</dbReference>
<accession>A0ABN8M0P5</accession>
<evidence type="ECO:0000313" key="12">
    <source>
        <dbReference type="EMBL" id="CAH3023016.1"/>
    </source>
</evidence>